<dbReference type="InParanoid" id="B0DUF0"/>
<dbReference type="Proteomes" id="UP000001194">
    <property type="component" value="Unassembled WGS sequence"/>
</dbReference>
<dbReference type="KEGG" id="lbc:LACBIDRAFT_295542"/>
<name>B0DUF0_LACBS</name>
<sequence>MDLLKPSSSTLLEARSRLAASLRLTTPAAISRDAARKIREVLATKSPNEARSEVASVLSNLRLLQLPKPSNRPQSPIQRLRLPLHAKLHAMLRLGDLEGTRVSLNTMMKYGYPIHFRSASIAFSALADHAHKHSYCLHEFRNEPGWTPPPRRKGPIFSVLRYMQTVREFFPKKHTSFMRELVAKRYLVLAARIFYDVMQQDAPRMREGDVEVFIALMSVAGTKARSPVEQDRISGEYTFAILAHMLDQGKLPLSRLDRVIRTLFEFAYSEGGSVAGVKTYCRGVLKSYVDKLGQSPIPLRAWPDARTSRTLLHCIADHWKDPAAVWTVIRHVGLWKDTVTLPYEVFTEVLCKKLTGGSLDQKFVEEFREYMPGRVVVRPDGKKVVQRTLKDASGTARVRIIPYAVFVRTHPEFVQYLVEGP</sequence>
<reference evidence="1 2" key="1">
    <citation type="journal article" date="2008" name="Nature">
        <title>The genome of Laccaria bicolor provides insights into mycorrhizal symbiosis.</title>
        <authorList>
            <person name="Martin F."/>
            <person name="Aerts A."/>
            <person name="Ahren D."/>
            <person name="Brun A."/>
            <person name="Danchin E.G.J."/>
            <person name="Duchaussoy F."/>
            <person name="Gibon J."/>
            <person name="Kohler A."/>
            <person name="Lindquist E."/>
            <person name="Pereda V."/>
            <person name="Salamov A."/>
            <person name="Shapiro H.J."/>
            <person name="Wuyts J."/>
            <person name="Blaudez D."/>
            <person name="Buee M."/>
            <person name="Brokstein P."/>
            <person name="Canbaeck B."/>
            <person name="Cohen D."/>
            <person name="Courty P.E."/>
            <person name="Coutinho P.M."/>
            <person name="Delaruelle C."/>
            <person name="Detter J.C."/>
            <person name="Deveau A."/>
            <person name="DiFazio S."/>
            <person name="Duplessis S."/>
            <person name="Fraissinet-Tachet L."/>
            <person name="Lucic E."/>
            <person name="Frey-Klett P."/>
            <person name="Fourrey C."/>
            <person name="Feussner I."/>
            <person name="Gay G."/>
            <person name="Grimwood J."/>
            <person name="Hoegger P.J."/>
            <person name="Jain P."/>
            <person name="Kilaru S."/>
            <person name="Labbe J."/>
            <person name="Lin Y.C."/>
            <person name="Legue V."/>
            <person name="Le Tacon F."/>
            <person name="Marmeisse R."/>
            <person name="Melayah D."/>
            <person name="Montanini B."/>
            <person name="Muratet M."/>
            <person name="Nehls U."/>
            <person name="Niculita-Hirzel H."/>
            <person name="Oudot-Le Secq M.P."/>
            <person name="Peter M."/>
            <person name="Quesneville H."/>
            <person name="Rajashekar B."/>
            <person name="Reich M."/>
            <person name="Rouhier N."/>
            <person name="Schmutz J."/>
            <person name="Yin T."/>
            <person name="Chalot M."/>
            <person name="Henrissat B."/>
            <person name="Kuees U."/>
            <person name="Lucas S."/>
            <person name="Van de Peer Y."/>
            <person name="Podila G.K."/>
            <person name="Polle A."/>
            <person name="Pukkila P.J."/>
            <person name="Richardson P.M."/>
            <person name="Rouze P."/>
            <person name="Sanders I.R."/>
            <person name="Stajich J.E."/>
            <person name="Tunlid A."/>
            <person name="Tuskan G."/>
            <person name="Grigoriev I.V."/>
        </authorList>
    </citation>
    <scope>NUCLEOTIDE SEQUENCE [LARGE SCALE GENOMIC DNA]</scope>
    <source>
        <strain evidence="2">S238N-H82 / ATCC MYA-4686</strain>
    </source>
</reference>
<gene>
    <name evidence="1" type="ORF">LACBIDRAFT_295542</name>
</gene>
<organism evidence="2">
    <name type="scientific">Laccaria bicolor (strain S238N-H82 / ATCC MYA-4686)</name>
    <name type="common">Bicoloured deceiver</name>
    <name type="synonym">Laccaria laccata var. bicolor</name>
    <dbReference type="NCBI Taxonomy" id="486041"/>
    <lineage>
        <taxon>Eukaryota</taxon>
        <taxon>Fungi</taxon>
        <taxon>Dikarya</taxon>
        <taxon>Basidiomycota</taxon>
        <taxon>Agaricomycotina</taxon>
        <taxon>Agaricomycetes</taxon>
        <taxon>Agaricomycetidae</taxon>
        <taxon>Agaricales</taxon>
        <taxon>Agaricineae</taxon>
        <taxon>Hydnangiaceae</taxon>
        <taxon>Laccaria</taxon>
    </lineage>
</organism>
<dbReference type="HOGENOM" id="CLU_652220_0_0_1"/>
<dbReference type="AlphaFoldDB" id="B0DUF0"/>
<protein>
    <submittedName>
        <fullName evidence="1">Predicted protein</fullName>
    </submittedName>
</protein>
<evidence type="ECO:0000313" key="1">
    <source>
        <dbReference type="EMBL" id="EDR01730.1"/>
    </source>
</evidence>
<evidence type="ECO:0000313" key="2">
    <source>
        <dbReference type="Proteomes" id="UP000001194"/>
    </source>
</evidence>
<dbReference type="EMBL" id="DS547136">
    <property type="protein sequence ID" value="EDR01730.1"/>
    <property type="molecule type" value="Genomic_DNA"/>
</dbReference>
<accession>B0DUF0</accession>
<dbReference type="RefSeq" id="XP_001887543.1">
    <property type="nucleotide sequence ID" value="XM_001887508.1"/>
</dbReference>
<dbReference type="GeneID" id="6083197"/>
<keyword evidence="2" id="KW-1185">Reference proteome</keyword>
<proteinExistence type="predicted"/>